<reference evidence="3" key="1">
    <citation type="submission" date="2017-02" db="UniProtKB">
        <authorList>
            <consortium name="WormBaseParasite"/>
        </authorList>
    </citation>
    <scope>IDENTIFICATION</scope>
</reference>
<name>A0A0M3JIU9_ANISI</name>
<accession>A0A0M3JIU9</accession>
<dbReference type="WBParaSite" id="ASIM_0000756501-mRNA-1">
    <property type="protein sequence ID" value="ASIM_0000756501-mRNA-1"/>
    <property type="gene ID" value="ASIM_0000756501"/>
</dbReference>
<proteinExistence type="predicted"/>
<evidence type="ECO:0000313" key="1">
    <source>
        <dbReference type="EMBL" id="VDK28961.1"/>
    </source>
</evidence>
<reference evidence="1 2" key="2">
    <citation type="submission" date="2018-11" db="EMBL/GenBank/DDBJ databases">
        <authorList>
            <consortium name="Pathogen Informatics"/>
        </authorList>
    </citation>
    <scope>NUCLEOTIDE SEQUENCE [LARGE SCALE GENOMIC DNA]</scope>
</reference>
<organism evidence="3">
    <name type="scientific">Anisakis simplex</name>
    <name type="common">Herring worm</name>
    <dbReference type="NCBI Taxonomy" id="6269"/>
    <lineage>
        <taxon>Eukaryota</taxon>
        <taxon>Metazoa</taxon>
        <taxon>Ecdysozoa</taxon>
        <taxon>Nematoda</taxon>
        <taxon>Chromadorea</taxon>
        <taxon>Rhabditida</taxon>
        <taxon>Spirurina</taxon>
        <taxon>Ascaridomorpha</taxon>
        <taxon>Ascaridoidea</taxon>
        <taxon>Anisakidae</taxon>
        <taxon>Anisakis</taxon>
        <taxon>Anisakis simplex complex</taxon>
    </lineage>
</organism>
<keyword evidence="2" id="KW-1185">Reference proteome</keyword>
<dbReference type="AlphaFoldDB" id="A0A0M3JIU9"/>
<gene>
    <name evidence="1" type="ORF">ASIM_LOCUS7332</name>
</gene>
<evidence type="ECO:0000313" key="3">
    <source>
        <dbReference type="WBParaSite" id="ASIM_0000756501-mRNA-1"/>
    </source>
</evidence>
<protein>
    <submittedName>
        <fullName evidence="1 3">Uncharacterized protein</fullName>
    </submittedName>
</protein>
<dbReference type="Proteomes" id="UP000267096">
    <property type="component" value="Unassembled WGS sequence"/>
</dbReference>
<sequence>MGTDEESGKEGDDATVAVVSLPVNEDVEDVRSQLRSLFAQSLLKDLLDCDDAIIVDVLVGWGISIPTKHCCDWLTLGAAPSKCSMPGGAARRFNI</sequence>
<dbReference type="EMBL" id="UYRR01017540">
    <property type="protein sequence ID" value="VDK28961.1"/>
    <property type="molecule type" value="Genomic_DNA"/>
</dbReference>
<evidence type="ECO:0000313" key="2">
    <source>
        <dbReference type="Proteomes" id="UP000267096"/>
    </source>
</evidence>